<dbReference type="Gene3D" id="3.40.47.10">
    <property type="match status" value="1"/>
</dbReference>
<dbReference type="SUPFAM" id="SSF53901">
    <property type="entry name" value="Thiolase-like"/>
    <property type="match status" value="1"/>
</dbReference>
<accession>A0ABU7VQ89</accession>
<dbReference type="RefSeq" id="WP_331846145.1">
    <property type="nucleotide sequence ID" value="NZ_JAZHPZ010000003.1"/>
</dbReference>
<comment type="caution">
    <text evidence="1">The sequence shown here is derived from an EMBL/GenBank/DDBJ whole genome shotgun (WGS) entry which is preliminary data.</text>
</comment>
<keyword evidence="2" id="KW-1185">Reference proteome</keyword>
<gene>
    <name evidence="1" type="ORF">V3851_08775</name>
</gene>
<sequence>MPEIGITSLVYISSSHAENIQLNYPDARVMDRYSKMTLAAAIRLYERIDGQSLDPNRWGIVLATGTGPLNSVKAFHHVLSLQGYVGINPSMFPNIMTVTALARTTIALQAKGPSIPLWHADHPIQAIRYAVLQLMKDVCDGMMVLYSDNEKRCWGLFIESEEAAAARGLTLRFPVDINEY</sequence>
<organism evidence="1 2">
    <name type="scientific">Paenibacillus haidiansis</name>
    <dbReference type="NCBI Taxonomy" id="1574488"/>
    <lineage>
        <taxon>Bacteria</taxon>
        <taxon>Bacillati</taxon>
        <taxon>Bacillota</taxon>
        <taxon>Bacilli</taxon>
        <taxon>Bacillales</taxon>
        <taxon>Paenibacillaceae</taxon>
        <taxon>Paenibacillus</taxon>
    </lineage>
</organism>
<evidence type="ECO:0000313" key="2">
    <source>
        <dbReference type="Proteomes" id="UP001306950"/>
    </source>
</evidence>
<proteinExistence type="predicted"/>
<dbReference type="InterPro" id="IPR016039">
    <property type="entry name" value="Thiolase-like"/>
</dbReference>
<protein>
    <recommendedName>
        <fullName evidence="3">Beta-ketoacyl synthase N-terminal domain-containing protein</fullName>
    </recommendedName>
</protein>
<evidence type="ECO:0008006" key="3">
    <source>
        <dbReference type="Google" id="ProtNLM"/>
    </source>
</evidence>
<dbReference type="EMBL" id="JAZHPZ010000003">
    <property type="protein sequence ID" value="MEF2965921.1"/>
    <property type="molecule type" value="Genomic_DNA"/>
</dbReference>
<name>A0ABU7VQ89_9BACL</name>
<evidence type="ECO:0000313" key="1">
    <source>
        <dbReference type="EMBL" id="MEF2965921.1"/>
    </source>
</evidence>
<reference evidence="1 2" key="1">
    <citation type="submission" date="2024-02" db="EMBL/GenBank/DDBJ databases">
        <title>A nitrogen-fixing paenibacillus bacterium.</title>
        <authorList>
            <person name="Zhang W.L."/>
            <person name="Chen S.F."/>
        </authorList>
    </citation>
    <scope>NUCLEOTIDE SEQUENCE [LARGE SCALE GENOMIC DNA]</scope>
    <source>
        <strain evidence="1 2">M1</strain>
    </source>
</reference>
<dbReference type="Proteomes" id="UP001306950">
    <property type="component" value="Unassembled WGS sequence"/>
</dbReference>